<name>A0A094X3S4_9BACT</name>
<organism evidence="2 3">
    <name type="scientific">Leptospirillum ferriphilum</name>
    <dbReference type="NCBI Taxonomy" id="178606"/>
    <lineage>
        <taxon>Bacteria</taxon>
        <taxon>Pseudomonadati</taxon>
        <taxon>Nitrospirota</taxon>
        <taxon>Nitrospiria</taxon>
        <taxon>Nitrospirales</taxon>
        <taxon>Nitrospiraceae</taxon>
        <taxon>Leptospirillum</taxon>
    </lineage>
</organism>
<proteinExistence type="predicted"/>
<evidence type="ECO:0000313" key="3">
    <source>
        <dbReference type="Proteomes" id="UP000029452"/>
    </source>
</evidence>
<sequence>MGPSPEGTGEMEPAPDFRAMTGRTIGVSPPSAAGQAGFLFLLSNAPWRKTLLSS</sequence>
<dbReference type="AlphaFoldDB" id="A0A094X3S4"/>
<protein>
    <submittedName>
        <fullName evidence="2">Uncharacterized protein</fullName>
    </submittedName>
</protein>
<dbReference type="PATRIC" id="fig|178606.4.peg.1859"/>
<evidence type="ECO:0000256" key="1">
    <source>
        <dbReference type="SAM" id="MobiDB-lite"/>
    </source>
</evidence>
<evidence type="ECO:0000313" key="2">
    <source>
        <dbReference type="EMBL" id="KGA93229.1"/>
    </source>
</evidence>
<reference evidence="2 3" key="1">
    <citation type="submission" date="2014-06" db="EMBL/GenBank/DDBJ databases">
        <title>Draft genome sequence of iron oxidizing acidophile Leptospirillum ferriphilum DSM14647.</title>
        <authorList>
            <person name="Cardenas J.P."/>
            <person name="Lazcano M."/>
            <person name="Ossandon F.J."/>
            <person name="Corbett M."/>
            <person name="Holmes D.S."/>
            <person name="Watkin E."/>
        </authorList>
    </citation>
    <scope>NUCLEOTIDE SEQUENCE [LARGE SCALE GENOMIC DNA]</scope>
    <source>
        <strain evidence="2 3">DSM 14647</strain>
    </source>
</reference>
<dbReference type="Proteomes" id="UP000029452">
    <property type="component" value="Unassembled WGS sequence"/>
</dbReference>
<accession>A0A094X3S4</accession>
<gene>
    <name evidence="2" type="ORF">LptCag_0265</name>
</gene>
<dbReference type="EMBL" id="JPGK01000007">
    <property type="protein sequence ID" value="KGA93229.1"/>
    <property type="molecule type" value="Genomic_DNA"/>
</dbReference>
<comment type="caution">
    <text evidence="2">The sequence shown here is derived from an EMBL/GenBank/DDBJ whole genome shotgun (WGS) entry which is preliminary data.</text>
</comment>
<feature type="region of interest" description="Disordered" evidence="1">
    <location>
        <begin position="1"/>
        <end position="28"/>
    </location>
</feature>